<dbReference type="InterPro" id="IPR002182">
    <property type="entry name" value="NB-ARC"/>
</dbReference>
<dbReference type="InterPro" id="IPR050905">
    <property type="entry name" value="Plant_NBS-LRR"/>
</dbReference>
<reference evidence="10" key="1">
    <citation type="submission" date="2013-07" db="EMBL/GenBank/DDBJ databases">
        <title>The genome of Eucalyptus grandis.</title>
        <authorList>
            <person name="Schmutz J."/>
            <person name="Hayes R."/>
            <person name="Myburg A."/>
            <person name="Tuskan G."/>
            <person name="Grattapaglia D."/>
            <person name="Rokhsar D.S."/>
        </authorList>
    </citation>
    <scope>NUCLEOTIDE SEQUENCE</scope>
    <source>
        <tissue evidence="10">Leaf extractions</tissue>
    </source>
</reference>
<evidence type="ECO:0000256" key="5">
    <source>
        <dbReference type="ARBA" id="ARBA00022821"/>
    </source>
</evidence>
<dbReference type="FunFam" id="1.10.10.10:FF:000322">
    <property type="entry name" value="Probable disease resistance protein At1g63360"/>
    <property type="match status" value="1"/>
</dbReference>
<dbReference type="SUPFAM" id="SSF52540">
    <property type="entry name" value="P-loop containing nucleoside triphosphate hydrolases"/>
    <property type="match status" value="1"/>
</dbReference>
<feature type="domain" description="NB-ARC" evidence="7">
    <location>
        <begin position="92"/>
        <end position="249"/>
    </location>
</feature>
<feature type="domain" description="Disease resistance protein At4g27190-like leucine-rich repeats" evidence="8">
    <location>
        <begin position="731"/>
        <end position="841"/>
    </location>
</feature>
<dbReference type="Gene3D" id="3.40.50.300">
    <property type="entry name" value="P-loop containing nucleotide triphosphate hydrolases"/>
    <property type="match status" value="1"/>
</dbReference>
<dbReference type="Pfam" id="PF23247">
    <property type="entry name" value="LRR_RPS2"/>
    <property type="match status" value="1"/>
</dbReference>
<dbReference type="PROSITE" id="PS51450">
    <property type="entry name" value="LRR"/>
    <property type="match status" value="1"/>
</dbReference>
<dbReference type="PANTHER" id="PTHR33463">
    <property type="entry name" value="NB-ARC DOMAIN-CONTAINING PROTEIN-RELATED"/>
    <property type="match status" value="1"/>
</dbReference>
<dbReference type="Pfam" id="PF23559">
    <property type="entry name" value="WHD_DRP"/>
    <property type="match status" value="1"/>
</dbReference>
<dbReference type="OMA" id="RIYDCEG"/>
<dbReference type="AlphaFoldDB" id="A0A059BLL8"/>
<dbReference type="Pfam" id="PF13855">
    <property type="entry name" value="LRR_8"/>
    <property type="match status" value="1"/>
</dbReference>
<dbReference type="InterPro" id="IPR042197">
    <property type="entry name" value="Apaf_helical"/>
</dbReference>
<evidence type="ECO:0000259" key="8">
    <source>
        <dbReference type="Pfam" id="PF23247"/>
    </source>
</evidence>
<dbReference type="InterPro" id="IPR057135">
    <property type="entry name" value="At4g27190-like_LRR"/>
</dbReference>
<evidence type="ECO:0000259" key="7">
    <source>
        <dbReference type="Pfam" id="PF00931"/>
    </source>
</evidence>
<dbReference type="EMBL" id="KK198758">
    <property type="protein sequence ID" value="KCW66781.1"/>
    <property type="molecule type" value="Genomic_DNA"/>
</dbReference>
<dbReference type="InterPro" id="IPR001611">
    <property type="entry name" value="Leu-rich_rpt"/>
</dbReference>
<dbReference type="Pfam" id="PF00931">
    <property type="entry name" value="NB-ARC"/>
    <property type="match status" value="1"/>
</dbReference>
<dbReference type="PRINTS" id="PR00364">
    <property type="entry name" value="DISEASERSIST"/>
</dbReference>
<feature type="domain" description="Disease resistance protein winged helix" evidence="9">
    <location>
        <begin position="342"/>
        <end position="416"/>
    </location>
</feature>
<keyword evidence="5" id="KW-0611">Plant defense</keyword>
<dbReference type="InterPro" id="IPR058922">
    <property type="entry name" value="WHD_DRP"/>
</dbReference>
<evidence type="ECO:0000256" key="6">
    <source>
        <dbReference type="ARBA" id="ARBA00022840"/>
    </source>
</evidence>
<evidence type="ECO:0000313" key="10">
    <source>
        <dbReference type="EMBL" id="KCW66781.1"/>
    </source>
</evidence>
<dbReference type="FunFam" id="3.40.50.300:FF:001091">
    <property type="entry name" value="Probable disease resistance protein At1g61300"/>
    <property type="match status" value="1"/>
</dbReference>
<dbReference type="GO" id="GO:0006952">
    <property type="term" value="P:defense response"/>
    <property type="evidence" value="ECO:0007669"/>
    <property type="project" value="UniProtKB-KW"/>
</dbReference>
<evidence type="ECO:0000256" key="1">
    <source>
        <dbReference type="ARBA" id="ARBA00008894"/>
    </source>
</evidence>
<keyword evidence="4" id="KW-0547">Nucleotide-binding</keyword>
<dbReference type="Gene3D" id="1.10.10.10">
    <property type="entry name" value="Winged helix-like DNA-binding domain superfamily/Winged helix DNA-binding domain"/>
    <property type="match status" value="1"/>
</dbReference>
<dbReference type="InParanoid" id="A0A059BLL8"/>
<protein>
    <submittedName>
        <fullName evidence="10">Uncharacterized protein</fullName>
    </submittedName>
</protein>
<dbReference type="Gramene" id="KCW66781">
    <property type="protein sequence ID" value="KCW66781"/>
    <property type="gene ID" value="EUGRSUZ_F00546"/>
</dbReference>
<dbReference type="InterPro" id="IPR003591">
    <property type="entry name" value="Leu-rich_rpt_typical-subtyp"/>
</dbReference>
<dbReference type="InterPro" id="IPR036388">
    <property type="entry name" value="WH-like_DNA-bd_sf"/>
</dbReference>
<dbReference type="Gene3D" id="1.10.8.430">
    <property type="entry name" value="Helical domain of apoptotic protease-activating factors"/>
    <property type="match status" value="1"/>
</dbReference>
<sequence length="905" mass="104136">MEIECAGSSVRKKPRILVERWLKETERARNKFQIIGQAHTETLPPKEQVETLTREVEELIGESLPQTLLIEERDAKGVKFWERKLIGEAIHRNIESIWDRLIENHVCKLGIYGMGGVGKTTIMMHIHNRLLEDATFDCVIFVTVSKDFSIYKLQSDIGKALKVCITEDEHEKKRAVMLSEHLERKKNCVLILDDMWENLDLEEVGIPIRADGFKIVITTRSFDVCRRMQCQEKIKIQPLSQKEAESLFLEDLGPEVPLNMEIETIMKSIVEECAGLPMGVITVARTMRGVTDVFDWRDSLVKLKESSMGQPDMEKKVLMNLKFSYDRLGNPNVQRCFLSCALYPEDELISEFKLVEFFIDQGLIGELNTRKEQYDRGLTILNQLVNACLLEDHGLAFVFENNGHHMKMHDLIRDMALHVMNTTSIVKAGNQLRNIPSEEYWMNSLEKVSLMKNCFKEFPLNMSPNCPKLSTLLLNGCLLRNLAIPNSFFKNLLGLKVLNLSENHMTELPNSISDLVNLRALLLRECSKLCCIPYLGKLTSLRKLDAKKCFRLEVLEGLEKLVNLRYLDLTEMRIERLSKGTLDHLLNLQWFKVGAINKEDITKLGALETFSCYLKNVDDFNKCVRAIEQSNNPRHYCLHAYEKSFSKNKRFFAEKMVGIIAAVTSPPPHLLPFFPCLEKILIKGCHKMKRVVESEWMPHFPALRRIEVSVCEKMEEIIGGPPQYLPVEEISLESLDVNCCDNMRKLFPHEWLLHLRNLQRISVTHCKGMVEMISGARQGQEGSTMTPVNNTPSSFQPLISLPKLEYLLLYNLPQLKSICKVPISCDSMEDLRVCECPELKGIPLQLRLCEIEELPYIWVEDEETWKTLMWDHPNAQAILQPYLQKGKDFNHPHFVGMQYTPNAIG</sequence>
<dbReference type="Gene3D" id="3.80.10.10">
    <property type="entry name" value="Ribonuclease Inhibitor"/>
    <property type="match status" value="2"/>
</dbReference>
<dbReference type="eggNOG" id="KOG4658">
    <property type="taxonomic scope" value="Eukaryota"/>
</dbReference>
<dbReference type="InterPro" id="IPR027417">
    <property type="entry name" value="P-loop_NTPase"/>
</dbReference>
<dbReference type="SUPFAM" id="SSF52058">
    <property type="entry name" value="L domain-like"/>
    <property type="match status" value="1"/>
</dbReference>
<comment type="similarity">
    <text evidence="1">Belongs to the disease resistance NB-LRR family.</text>
</comment>
<organism evidence="10">
    <name type="scientific">Eucalyptus grandis</name>
    <name type="common">Flooded gum</name>
    <dbReference type="NCBI Taxonomy" id="71139"/>
    <lineage>
        <taxon>Eukaryota</taxon>
        <taxon>Viridiplantae</taxon>
        <taxon>Streptophyta</taxon>
        <taxon>Embryophyta</taxon>
        <taxon>Tracheophyta</taxon>
        <taxon>Spermatophyta</taxon>
        <taxon>Magnoliopsida</taxon>
        <taxon>eudicotyledons</taxon>
        <taxon>Gunneridae</taxon>
        <taxon>Pentapetalae</taxon>
        <taxon>rosids</taxon>
        <taxon>malvids</taxon>
        <taxon>Myrtales</taxon>
        <taxon>Myrtaceae</taxon>
        <taxon>Myrtoideae</taxon>
        <taxon>Eucalypteae</taxon>
        <taxon>Eucalyptus</taxon>
    </lineage>
</organism>
<evidence type="ECO:0000256" key="2">
    <source>
        <dbReference type="ARBA" id="ARBA00022614"/>
    </source>
</evidence>
<dbReference type="InterPro" id="IPR032675">
    <property type="entry name" value="LRR_dom_sf"/>
</dbReference>
<dbReference type="PANTHER" id="PTHR33463:SF179">
    <property type="entry name" value="NB-ARC DOMAIN-CONTAINING PROTEIN"/>
    <property type="match status" value="1"/>
</dbReference>
<proteinExistence type="inferred from homology"/>
<dbReference type="GO" id="GO:0005524">
    <property type="term" value="F:ATP binding"/>
    <property type="evidence" value="ECO:0007669"/>
    <property type="project" value="UniProtKB-KW"/>
</dbReference>
<keyword evidence="2" id="KW-0433">Leucine-rich repeat</keyword>
<evidence type="ECO:0000256" key="4">
    <source>
        <dbReference type="ARBA" id="ARBA00022741"/>
    </source>
</evidence>
<evidence type="ECO:0000256" key="3">
    <source>
        <dbReference type="ARBA" id="ARBA00022737"/>
    </source>
</evidence>
<dbReference type="GO" id="GO:0043531">
    <property type="term" value="F:ADP binding"/>
    <property type="evidence" value="ECO:0007669"/>
    <property type="project" value="InterPro"/>
</dbReference>
<gene>
    <name evidence="10" type="ORF">EUGRSUZ_F00546</name>
</gene>
<evidence type="ECO:0000259" key="9">
    <source>
        <dbReference type="Pfam" id="PF23559"/>
    </source>
</evidence>
<keyword evidence="3" id="KW-0677">Repeat</keyword>
<accession>A0A059BLL8</accession>
<dbReference type="SMART" id="SM00369">
    <property type="entry name" value="LRR_TYP"/>
    <property type="match status" value="2"/>
</dbReference>
<name>A0A059BLL8_EUCGR</name>
<keyword evidence="6" id="KW-0067">ATP-binding</keyword>